<evidence type="ECO:0000256" key="7">
    <source>
        <dbReference type="ARBA" id="ARBA00023242"/>
    </source>
</evidence>
<evidence type="ECO:0000256" key="3">
    <source>
        <dbReference type="ARBA" id="ARBA00022833"/>
    </source>
</evidence>
<name>A0A6G1JRK3_9PLEO</name>
<dbReference type="GO" id="GO:0000981">
    <property type="term" value="F:DNA-binding transcription factor activity, RNA polymerase II-specific"/>
    <property type="evidence" value="ECO:0007669"/>
    <property type="project" value="InterPro"/>
</dbReference>
<evidence type="ECO:0000256" key="4">
    <source>
        <dbReference type="ARBA" id="ARBA00023015"/>
    </source>
</evidence>
<keyword evidence="4" id="KW-0805">Transcription regulation</keyword>
<keyword evidence="5" id="KW-0238">DNA-binding</keyword>
<evidence type="ECO:0000256" key="1">
    <source>
        <dbReference type="ARBA" id="ARBA00004123"/>
    </source>
</evidence>
<dbReference type="PANTHER" id="PTHR47782:SF1">
    <property type="entry name" value="PYRIMIDINE PATHWAY REGULATORY PROTEIN 1"/>
    <property type="match status" value="1"/>
</dbReference>
<dbReference type="OrthoDB" id="3799246at2759"/>
<dbReference type="PROSITE" id="PS50048">
    <property type="entry name" value="ZN2_CY6_FUNGAL_2"/>
    <property type="match status" value="1"/>
</dbReference>
<keyword evidence="3" id="KW-0862">Zinc</keyword>
<dbReference type="InterPro" id="IPR007219">
    <property type="entry name" value="XnlR_reg_dom"/>
</dbReference>
<dbReference type="Pfam" id="PF00172">
    <property type="entry name" value="Zn_clus"/>
    <property type="match status" value="1"/>
</dbReference>
<evidence type="ECO:0000259" key="8">
    <source>
        <dbReference type="PROSITE" id="PS50048"/>
    </source>
</evidence>
<feature type="domain" description="Zn(2)-C6 fungal-type" evidence="8">
    <location>
        <begin position="12"/>
        <end position="40"/>
    </location>
</feature>
<evidence type="ECO:0000256" key="5">
    <source>
        <dbReference type="ARBA" id="ARBA00023125"/>
    </source>
</evidence>
<evidence type="ECO:0000313" key="9">
    <source>
        <dbReference type="EMBL" id="KAF2703244.1"/>
    </source>
</evidence>
<dbReference type="CDD" id="cd12148">
    <property type="entry name" value="fungal_TF_MHR"/>
    <property type="match status" value="1"/>
</dbReference>
<dbReference type="GO" id="GO:0045944">
    <property type="term" value="P:positive regulation of transcription by RNA polymerase II"/>
    <property type="evidence" value="ECO:0007669"/>
    <property type="project" value="TreeGrafter"/>
</dbReference>
<dbReference type="AlphaFoldDB" id="A0A6G1JRK3"/>
<dbReference type="InterPro" id="IPR001138">
    <property type="entry name" value="Zn2Cys6_DnaBD"/>
</dbReference>
<reference evidence="9" key="1">
    <citation type="journal article" date="2020" name="Stud. Mycol.">
        <title>101 Dothideomycetes genomes: a test case for predicting lifestyles and emergence of pathogens.</title>
        <authorList>
            <person name="Haridas S."/>
            <person name="Albert R."/>
            <person name="Binder M."/>
            <person name="Bloem J."/>
            <person name="Labutti K."/>
            <person name="Salamov A."/>
            <person name="Andreopoulos B."/>
            <person name="Baker S."/>
            <person name="Barry K."/>
            <person name="Bills G."/>
            <person name="Bluhm B."/>
            <person name="Cannon C."/>
            <person name="Castanera R."/>
            <person name="Culley D."/>
            <person name="Daum C."/>
            <person name="Ezra D."/>
            <person name="Gonzalez J."/>
            <person name="Henrissat B."/>
            <person name="Kuo A."/>
            <person name="Liang C."/>
            <person name="Lipzen A."/>
            <person name="Lutzoni F."/>
            <person name="Magnuson J."/>
            <person name="Mondo S."/>
            <person name="Nolan M."/>
            <person name="Ohm R."/>
            <person name="Pangilinan J."/>
            <person name="Park H.-J."/>
            <person name="Ramirez L."/>
            <person name="Alfaro M."/>
            <person name="Sun H."/>
            <person name="Tritt A."/>
            <person name="Yoshinaga Y."/>
            <person name="Zwiers L.-H."/>
            <person name="Turgeon B."/>
            <person name="Goodwin S."/>
            <person name="Spatafora J."/>
            <person name="Crous P."/>
            <person name="Grigoriev I."/>
        </authorList>
    </citation>
    <scope>NUCLEOTIDE SEQUENCE</scope>
    <source>
        <strain evidence="9">CBS 279.74</strain>
    </source>
</reference>
<dbReference type="GO" id="GO:0043565">
    <property type="term" value="F:sequence-specific DNA binding"/>
    <property type="evidence" value="ECO:0007669"/>
    <property type="project" value="TreeGrafter"/>
</dbReference>
<dbReference type="GO" id="GO:0005634">
    <property type="term" value="C:nucleus"/>
    <property type="evidence" value="ECO:0007669"/>
    <property type="project" value="UniProtKB-SubCell"/>
</dbReference>
<dbReference type="InterPro" id="IPR036864">
    <property type="entry name" value="Zn2-C6_fun-type_DNA-bd_sf"/>
</dbReference>
<dbReference type="EMBL" id="MU005788">
    <property type="protein sequence ID" value="KAF2703244.1"/>
    <property type="molecule type" value="Genomic_DNA"/>
</dbReference>
<organism evidence="9 10">
    <name type="scientific">Pleomassaria siparia CBS 279.74</name>
    <dbReference type="NCBI Taxonomy" id="1314801"/>
    <lineage>
        <taxon>Eukaryota</taxon>
        <taxon>Fungi</taxon>
        <taxon>Dikarya</taxon>
        <taxon>Ascomycota</taxon>
        <taxon>Pezizomycotina</taxon>
        <taxon>Dothideomycetes</taxon>
        <taxon>Pleosporomycetidae</taxon>
        <taxon>Pleosporales</taxon>
        <taxon>Pleomassariaceae</taxon>
        <taxon>Pleomassaria</taxon>
    </lineage>
</organism>
<dbReference type="Proteomes" id="UP000799428">
    <property type="component" value="Unassembled WGS sequence"/>
</dbReference>
<keyword evidence="10" id="KW-1185">Reference proteome</keyword>
<dbReference type="GO" id="GO:0008270">
    <property type="term" value="F:zinc ion binding"/>
    <property type="evidence" value="ECO:0007669"/>
    <property type="project" value="InterPro"/>
</dbReference>
<gene>
    <name evidence="9" type="ORF">K504DRAFT_181237</name>
</gene>
<dbReference type="Gene3D" id="4.10.240.10">
    <property type="entry name" value="Zn(2)-C6 fungal-type DNA-binding domain"/>
    <property type="match status" value="1"/>
</dbReference>
<keyword evidence="2" id="KW-0479">Metal-binding</keyword>
<keyword evidence="7" id="KW-0539">Nucleus</keyword>
<accession>A0A6G1JRK3</accession>
<evidence type="ECO:0000313" key="10">
    <source>
        <dbReference type="Proteomes" id="UP000799428"/>
    </source>
</evidence>
<sequence length="427" mass="48228">MSPSSRDRPMLSCARCYLMKKKCDKKVPICSRCIRAGAQCLGINRSDKKEVPRSALQYLQARLAEIESGLQHVHSKQNGAVWNATEYTNRIEEKPTENAYNYVLSIADMAFGTVCSPNLLSSNPGIHYDAKLFYGSERPPLKIPVKGIYNEEPPRMASRGATFRLPELPHMVARGIPLHVAQRLFDNYLKNILPRYPCFLQSDLVGQFNTFFLEIGQEVSESNCFVVSMVLAISSLTSKAHDFWKVASLSESLQRDALRHSSFLGLSSFRSLQCVLLLIQMALLLPYTSNLWYLSGEAMRMAISLGLHQELRGNPKLDISKSNLRRSVFWTVYQLERTTAIASGCPLAISDEHITTELPSDIDVHSKASLFISHVELNKIQSEIHGVQFFDQPLPEGVREYGDWIRNMEIRVQEWQEQLSSEGDIPG</sequence>
<proteinExistence type="predicted"/>
<keyword evidence="6" id="KW-0804">Transcription</keyword>
<evidence type="ECO:0000256" key="6">
    <source>
        <dbReference type="ARBA" id="ARBA00023163"/>
    </source>
</evidence>
<dbReference type="CDD" id="cd00067">
    <property type="entry name" value="GAL4"/>
    <property type="match status" value="1"/>
</dbReference>
<dbReference type="SMART" id="SM00066">
    <property type="entry name" value="GAL4"/>
    <property type="match status" value="1"/>
</dbReference>
<comment type="subcellular location">
    <subcellularLocation>
        <location evidence="1">Nucleus</location>
    </subcellularLocation>
</comment>
<dbReference type="PANTHER" id="PTHR47782">
    <property type="entry name" value="ZN(II)2CYS6 TRANSCRIPTION FACTOR (EUROFUNG)-RELATED"/>
    <property type="match status" value="1"/>
</dbReference>
<evidence type="ECO:0000256" key="2">
    <source>
        <dbReference type="ARBA" id="ARBA00022723"/>
    </source>
</evidence>
<dbReference type="SUPFAM" id="SSF57701">
    <property type="entry name" value="Zn2/Cys6 DNA-binding domain"/>
    <property type="match status" value="1"/>
</dbReference>
<protein>
    <recommendedName>
        <fullName evidence="8">Zn(2)-C6 fungal-type domain-containing protein</fullName>
    </recommendedName>
</protein>
<dbReference type="SMART" id="SM00906">
    <property type="entry name" value="Fungal_trans"/>
    <property type="match status" value="1"/>
</dbReference>
<dbReference type="GO" id="GO:0006351">
    <property type="term" value="P:DNA-templated transcription"/>
    <property type="evidence" value="ECO:0007669"/>
    <property type="project" value="InterPro"/>
</dbReference>
<dbReference type="Pfam" id="PF04082">
    <property type="entry name" value="Fungal_trans"/>
    <property type="match status" value="1"/>
</dbReference>
<dbReference type="InterPro" id="IPR052202">
    <property type="entry name" value="Yeast_MetPath_Reg"/>
</dbReference>